<dbReference type="AlphaFoldDB" id="A0A1X7MS97"/>
<organism evidence="4 5">
    <name type="scientific">Mesorhizobium australicum</name>
    <dbReference type="NCBI Taxonomy" id="536018"/>
    <lineage>
        <taxon>Bacteria</taxon>
        <taxon>Pseudomonadati</taxon>
        <taxon>Pseudomonadota</taxon>
        <taxon>Alphaproteobacteria</taxon>
        <taxon>Hyphomicrobiales</taxon>
        <taxon>Phyllobacteriaceae</taxon>
        <taxon>Mesorhizobium</taxon>
    </lineage>
</organism>
<protein>
    <submittedName>
        <fullName evidence="4">Protein tyrosine/serine phosphatase</fullName>
    </submittedName>
</protein>
<evidence type="ECO:0000259" key="3">
    <source>
        <dbReference type="PROSITE" id="PS50056"/>
    </source>
</evidence>
<name>A0A1X7MS97_9HYPH</name>
<dbReference type="PROSITE" id="PS50056">
    <property type="entry name" value="TYR_PHOSPHATASE_2"/>
    <property type="match status" value="1"/>
</dbReference>
<dbReference type="InterPro" id="IPR016130">
    <property type="entry name" value="Tyr_Pase_AS"/>
</dbReference>
<evidence type="ECO:0000313" key="5">
    <source>
        <dbReference type="Proteomes" id="UP000193083"/>
    </source>
</evidence>
<gene>
    <name evidence="4" type="ORF">SAMN02982922_0537</name>
</gene>
<reference evidence="5" key="1">
    <citation type="submission" date="2017-04" db="EMBL/GenBank/DDBJ databases">
        <authorList>
            <person name="Varghese N."/>
            <person name="Submissions S."/>
        </authorList>
    </citation>
    <scope>NUCLEOTIDE SEQUENCE [LARGE SCALE GENOMIC DNA]</scope>
    <source>
        <strain evidence="5">B5P</strain>
    </source>
</reference>
<dbReference type="InterPro" id="IPR026893">
    <property type="entry name" value="Tyr/Ser_Pase_IphP-type"/>
</dbReference>
<keyword evidence="5" id="KW-1185">Reference proteome</keyword>
<dbReference type="PANTHER" id="PTHR31126:SF72">
    <property type="entry name" value="DUAL SPECIFICITY PROTEIN PHOSPHATASE TPBA"/>
    <property type="match status" value="1"/>
</dbReference>
<evidence type="ECO:0000313" key="4">
    <source>
        <dbReference type="EMBL" id="SMH27494.1"/>
    </source>
</evidence>
<evidence type="ECO:0000256" key="1">
    <source>
        <dbReference type="ARBA" id="ARBA00009580"/>
    </source>
</evidence>
<dbReference type="GO" id="GO:0004721">
    <property type="term" value="F:phosphoprotein phosphatase activity"/>
    <property type="evidence" value="ECO:0007669"/>
    <property type="project" value="InterPro"/>
</dbReference>
<feature type="signal peptide" evidence="2">
    <location>
        <begin position="1"/>
        <end position="27"/>
    </location>
</feature>
<proteinExistence type="inferred from homology"/>
<dbReference type="InterPro" id="IPR029021">
    <property type="entry name" value="Prot-tyrosine_phosphatase-like"/>
</dbReference>
<dbReference type="SUPFAM" id="SSF52799">
    <property type="entry name" value="(Phosphotyrosine protein) phosphatases II"/>
    <property type="match status" value="1"/>
</dbReference>
<comment type="similarity">
    <text evidence="1">Belongs to the protein-tyrosine phosphatase family.</text>
</comment>
<evidence type="ECO:0000256" key="2">
    <source>
        <dbReference type="SAM" id="SignalP"/>
    </source>
</evidence>
<dbReference type="RefSeq" id="WP_244561635.1">
    <property type="nucleotide sequence ID" value="NZ_FXBL01000004.1"/>
</dbReference>
<dbReference type="Pfam" id="PF13350">
    <property type="entry name" value="Y_phosphatase3"/>
    <property type="match status" value="1"/>
</dbReference>
<feature type="chain" id="PRO_5011987659" evidence="2">
    <location>
        <begin position="28"/>
        <end position="192"/>
    </location>
</feature>
<keyword evidence="2" id="KW-0732">Signal</keyword>
<dbReference type="EMBL" id="FXBL01000004">
    <property type="protein sequence ID" value="SMH27494.1"/>
    <property type="molecule type" value="Genomic_DNA"/>
</dbReference>
<feature type="domain" description="Tyrosine specific protein phosphatases" evidence="3">
    <location>
        <begin position="108"/>
        <end position="143"/>
    </location>
</feature>
<sequence>MPRFTLMFRRAALVGALAVLIPAAALAINAVATRNFHEILPDQFYRSAQLSPDELAQRIEQYGIRTVVNLRGAQAPGGWYDEERRVSAAHGVQLIDFQMSASKHLSSERALALVDQMKKAPKPILVHCLSGADRTGLVAMIYLSQVAGMDEETAEAQLSPFFGHFGIPYLTSSFAMDESWEELEPLFGIEGS</sequence>
<accession>A0A1X7MS97</accession>
<dbReference type="PANTHER" id="PTHR31126">
    <property type="entry name" value="TYROSINE-PROTEIN PHOSPHATASE"/>
    <property type="match status" value="1"/>
</dbReference>
<dbReference type="InterPro" id="IPR000387">
    <property type="entry name" value="Tyr_Pase_dom"/>
</dbReference>
<dbReference type="Gene3D" id="3.90.190.10">
    <property type="entry name" value="Protein tyrosine phosphatase superfamily"/>
    <property type="match status" value="1"/>
</dbReference>
<dbReference type="Proteomes" id="UP000193083">
    <property type="component" value="Unassembled WGS sequence"/>
</dbReference>
<dbReference type="PROSITE" id="PS00383">
    <property type="entry name" value="TYR_PHOSPHATASE_1"/>
    <property type="match status" value="1"/>
</dbReference>